<evidence type="ECO:0000259" key="14">
    <source>
        <dbReference type="PROSITE" id="PS51007"/>
    </source>
</evidence>
<evidence type="ECO:0000256" key="13">
    <source>
        <dbReference type="SAM" id="MobiDB-lite"/>
    </source>
</evidence>
<dbReference type="InterPro" id="IPR036909">
    <property type="entry name" value="Cyt_c-like_dom_sf"/>
</dbReference>
<feature type="domain" description="Cytochrome c" evidence="14">
    <location>
        <begin position="154"/>
        <end position="246"/>
    </location>
</feature>
<organism evidence="15 16">
    <name type="scientific">Citrullus colocynthis</name>
    <name type="common">colocynth</name>
    <dbReference type="NCBI Taxonomy" id="252529"/>
    <lineage>
        <taxon>Eukaryota</taxon>
        <taxon>Viridiplantae</taxon>
        <taxon>Streptophyta</taxon>
        <taxon>Embryophyta</taxon>
        <taxon>Tracheophyta</taxon>
        <taxon>Spermatophyta</taxon>
        <taxon>Magnoliopsida</taxon>
        <taxon>eudicotyledons</taxon>
        <taxon>Gunneridae</taxon>
        <taxon>Pentapetalae</taxon>
        <taxon>rosids</taxon>
        <taxon>fabids</taxon>
        <taxon>Cucurbitales</taxon>
        <taxon>Cucurbitaceae</taxon>
        <taxon>Benincaseae</taxon>
        <taxon>Citrullus</taxon>
    </lineage>
</organism>
<dbReference type="Gene3D" id="1.10.760.10">
    <property type="entry name" value="Cytochrome c-like domain"/>
    <property type="match status" value="1"/>
</dbReference>
<keyword evidence="8" id="KW-0793">Thylakoid</keyword>
<evidence type="ECO:0000256" key="1">
    <source>
        <dbReference type="ARBA" id="ARBA00002347"/>
    </source>
</evidence>
<evidence type="ECO:0000256" key="4">
    <source>
        <dbReference type="ARBA" id="ARBA00022617"/>
    </source>
</evidence>
<evidence type="ECO:0000256" key="5">
    <source>
        <dbReference type="ARBA" id="ARBA00022723"/>
    </source>
</evidence>
<dbReference type="Proteomes" id="UP001642487">
    <property type="component" value="Chromosome 4"/>
</dbReference>
<keyword evidence="6" id="KW-0249">Electron transport</keyword>
<name>A0ABP0YNX3_9ROSI</name>
<gene>
    <name evidence="15" type="ORF">CITCOLO1_LOCUS13395</name>
</gene>
<dbReference type="InterPro" id="IPR009056">
    <property type="entry name" value="Cyt_c-like_dom"/>
</dbReference>
<keyword evidence="7 12" id="KW-0408">Iron</keyword>
<dbReference type="PANTHER" id="PTHR34688">
    <property type="entry name" value="CYTOCHROME C6, CHLOROPLASTIC"/>
    <property type="match status" value="1"/>
</dbReference>
<sequence length="253" mass="27982">MISAFILIWCKKDGTKFSCRKTKDELERSTVCPTRLSLWIGQPQPNWSLGQQARQPQAHPRVQDPPKRREPARVTASETKEIQMHLLSVTSNFCPTPHCFPVKGKRRIAVCQIRTQVKILKTLPPPLIAVLIALSPLNNTPGCLGLGLALAQTAEIERGGALFNQACIGCHDGGGNIIQPGATLFSGDLERNGADAEEEIYRITYYGKGRMPGFGENCKPRGQCTFGPRLQEEEIRLLAKFVKIQADQGWPNP</sequence>
<feature type="region of interest" description="Disordered" evidence="13">
    <location>
        <begin position="49"/>
        <end position="70"/>
    </location>
</feature>
<accession>A0ABP0YNX3</accession>
<dbReference type="SUPFAM" id="SSF46626">
    <property type="entry name" value="Cytochrome c"/>
    <property type="match status" value="1"/>
</dbReference>
<keyword evidence="4 12" id="KW-0349">Heme</keyword>
<evidence type="ECO:0000256" key="8">
    <source>
        <dbReference type="ARBA" id="ARBA00023078"/>
    </source>
</evidence>
<evidence type="ECO:0000256" key="12">
    <source>
        <dbReference type="PROSITE-ProRule" id="PRU00433"/>
    </source>
</evidence>
<evidence type="ECO:0000313" key="16">
    <source>
        <dbReference type="Proteomes" id="UP001642487"/>
    </source>
</evidence>
<keyword evidence="16" id="KW-1185">Reference proteome</keyword>
<dbReference type="Pfam" id="PF13442">
    <property type="entry name" value="Cytochrome_CBB3"/>
    <property type="match status" value="1"/>
</dbReference>
<evidence type="ECO:0000256" key="7">
    <source>
        <dbReference type="ARBA" id="ARBA00023004"/>
    </source>
</evidence>
<evidence type="ECO:0000256" key="6">
    <source>
        <dbReference type="ARBA" id="ARBA00022982"/>
    </source>
</evidence>
<comment type="function">
    <text evidence="1">Functions as an electron carrier between membrane-bound cytochrome b6-f and photosystem I in oxygenic photosynthesis.</text>
</comment>
<dbReference type="PANTHER" id="PTHR34688:SF2">
    <property type="entry name" value="CYTOCHROME C6, CHLOROPLASTIC"/>
    <property type="match status" value="1"/>
</dbReference>
<dbReference type="InterPro" id="IPR023655">
    <property type="entry name" value="Cyt_C6"/>
</dbReference>
<evidence type="ECO:0000256" key="10">
    <source>
        <dbReference type="ARBA" id="ARBA00031247"/>
    </source>
</evidence>
<evidence type="ECO:0000256" key="9">
    <source>
        <dbReference type="ARBA" id="ARBA00030448"/>
    </source>
</evidence>
<reference evidence="15 16" key="1">
    <citation type="submission" date="2024-03" db="EMBL/GenBank/DDBJ databases">
        <authorList>
            <person name="Gkanogiannis A."/>
            <person name="Becerra Lopez-Lavalle L."/>
        </authorList>
    </citation>
    <scope>NUCLEOTIDE SEQUENCE [LARGE SCALE GENOMIC DNA]</scope>
</reference>
<dbReference type="PROSITE" id="PS51007">
    <property type="entry name" value="CYTC"/>
    <property type="match status" value="1"/>
</dbReference>
<keyword evidence="3" id="KW-0813">Transport</keyword>
<evidence type="ECO:0000313" key="15">
    <source>
        <dbReference type="EMBL" id="CAK9321325.1"/>
    </source>
</evidence>
<evidence type="ECO:0000256" key="11">
    <source>
        <dbReference type="ARBA" id="ARBA00033211"/>
    </source>
</evidence>
<comment type="similarity">
    <text evidence="2">Belongs to the cytochrome c family. PetJ subfamily.</text>
</comment>
<dbReference type="EMBL" id="OZ021738">
    <property type="protein sequence ID" value="CAK9321325.1"/>
    <property type="molecule type" value="Genomic_DNA"/>
</dbReference>
<evidence type="ECO:0000256" key="3">
    <source>
        <dbReference type="ARBA" id="ARBA00022448"/>
    </source>
</evidence>
<feature type="compositionally biased region" description="Basic and acidic residues" evidence="13">
    <location>
        <begin position="61"/>
        <end position="70"/>
    </location>
</feature>
<keyword evidence="5 12" id="KW-0479">Metal-binding</keyword>
<protein>
    <recommendedName>
        <fullName evidence="11">Cytochrome c-553</fullName>
    </recommendedName>
    <alternativeName>
        <fullName evidence="10">Cytochrome c553</fullName>
    </alternativeName>
    <alternativeName>
        <fullName evidence="9">Soluble cytochrome f</fullName>
    </alternativeName>
</protein>
<evidence type="ECO:0000256" key="2">
    <source>
        <dbReference type="ARBA" id="ARBA00009650"/>
    </source>
</evidence>
<proteinExistence type="inferred from homology"/>